<evidence type="ECO:0000313" key="6">
    <source>
        <dbReference type="EMBL" id="KAG2212209.1"/>
    </source>
</evidence>
<dbReference type="InterPro" id="IPR019775">
    <property type="entry name" value="WD40_repeat_CS"/>
</dbReference>
<name>A0A8H7RJN6_9FUNG</name>
<dbReference type="InterPro" id="IPR015943">
    <property type="entry name" value="WD40/YVTN_repeat-like_dom_sf"/>
</dbReference>
<dbReference type="Proteomes" id="UP000650833">
    <property type="component" value="Unassembled WGS sequence"/>
</dbReference>
<dbReference type="PANTHER" id="PTHR14205">
    <property type="entry name" value="WD-REPEAT PROTEIN"/>
    <property type="match status" value="1"/>
</dbReference>
<gene>
    <name evidence="6" type="ORF">INT46_000410</name>
</gene>
<dbReference type="PANTHER" id="PTHR14205:SF15">
    <property type="entry name" value="EARP AND GARP COMPLEX-INTERACTING PROTEIN 1"/>
    <property type="match status" value="1"/>
</dbReference>
<dbReference type="SUPFAM" id="SSF50978">
    <property type="entry name" value="WD40 repeat-like"/>
    <property type="match status" value="1"/>
</dbReference>
<dbReference type="Gene3D" id="2.130.10.10">
    <property type="entry name" value="YVTN repeat-like/Quinoprotein amine dehydrogenase"/>
    <property type="match status" value="1"/>
</dbReference>
<organism evidence="6 7">
    <name type="scientific">Mucor plumbeus</name>
    <dbReference type="NCBI Taxonomy" id="97098"/>
    <lineage>
        <taxon>Eukaryota</taxon>
        <taxon>Fungi</taxon>
        <taxon>Fungi incertae sedis</taxon>
        <taxon>Mucoromycota</taxon>
        <taxon>Mucoromycotina</taxon>
        <taxon>Mucoromycetes</taxon>
        <taxon>Mucorales</taxon>
        <taxon>Mucorineae</taxon>
        <taxon>Mucoraceae</taxon>
        <taxon>Mucor</taxon>
    </lineage>
</organism>
<dbReference type="InterPro" id="IPR001680">
    <property type="entry name" value="WD40_rpt"/>
</dbReference>
<dbReference type="SMART" id="SM00320">
    <property type="entry name" value="WD40"/>
    <property type="match status" value="4"/>
</dbReference>
<evidence type="ECO:0000256" key="3">
    <source>
        <dbReference type="ARBA" id="ARBA00022737"/>
    </source>
</evidence>
<dbReference type="InterPro" id="IPR036322">
    <property type="entry name" value="WD40_repeat_dom_sf"/>
</dbReference>
<dbReference type="PROSITE" id="PS00678">
    <property type="entry name" value="WD_REPEATS_1"/>
    <property type="match status" value="1"/>
</dbReference>
<keyword evidence="3" id="KW-0677">Repeat</keyword>
<dbReference type="Pfam" id="PF23609">
    <property type="entry name" value="Beta-prop_EIPR1"/>
    <property type="match status" value="1"/>
</dbReference>
<evidence type="ECO:0000259" key="5">
    <source>
        <dbReference type="Pfam" id="PF23609"/>
    </source>
</evidence>
<feature type="domain" description="EIPR1-like beta-propeller" evidence="5">
    <location>
        <begin position="3"/>
        <end position="290"/>
    </location>
</feature>
<reference evidence="6" key="1">
    <citation type="submission" date="2020-12" db="EMBL/GenBank/DDBJ databases">
        <title>Metabolic potential, ecology and presence of endohyphal bacteria is reflected in genomic diversity of Mucoromycotina.</title>
        <authorList>
            <person name="Muszewska A."/>
            <person name="Okrasinska A."/>
            <person name="Steczkiewicz K."/>
            <person name="Drgas O."/>
            <person name="Orlowska M."/>
            <person name="Perlinska-Lenart U."/>
            <person name="Aleksandrzak-Piekarczyk T."/>
            <person name="Szatraj K."/>
            <person name="Zielenkiewicz U."/>
            <person name="Pilsyk S."/>
            <person name="Malc E."/>
            <person name="Mieczkowski P."/>
            <person name="Kruszewska J.S."/>
            <person name="Biernat P."/>
            <person name="Pawlowska J."/>
        </authorList>
    </citation>
    <scope>NUCLEOTIDE SEQUENCE</scope>
    <source>
        <strain evidence="6">CBS 226.32</strain>
    </source>
</reference>
<keyword evidence="7" id="KW-1185">Reference proteome</keyword>
<feature type="repeat" description="WD" evidence="4">
    <location>
        <begin position="215"/>
        <end position="250"/>
    </location>
</feature>
<dbReference type="PROSITE" id="PS50294">
    <property type="entry name" value="WD_REPEATS_REGION"/>
    <property type="match status" value="1"/>
</dbReference>
<dbReference type="PROSITE" id="PS50082">
    <property type="entry name" value="WD_REPEATS_2"/>
    <property type="match status" value="1"/>
</dbReference>
<dbReference type="GO" id="GO:0016567">
    <property type="term" value="P:protein ubiquitination"/>
    <property type="evidence" value="ECO:0007669"/>
    <property type="project" value="TreeGrafter"/>
</dbReference>
<sequence length="377" mass="42110">MTENSSVFGLRHQARCLTPVTSSTEQSKFLAGTVGAKDNVVCLIEYDDDETTITPTMYNHPEEVWDIVSCPTDEHLLFTSHSPVSGNPSNRKATLWRKPDITKGLGSDQRYDLTPLVTLEQEGIRKVLWDPKEQSQQIISIDANKIYLSSIHDAECQTSLTMDISSTFSSDNNSPSLRQLQNAVWNPHQPEIITVSDRTLSGWDLRSGKSSFSRADTHKSTIRAVDYNPNKPYCVVTGGDDAMVNIWDVRQISQPMMVVEGHSHWIWSVAFNYLQDQLLLTSGSDTLVNLHNVVSVSSASYLDSSSEDEDGTQEDDYERNTVKPTDGLICTYDQHEDSVYKVAWSPADTWTFASISYAGRVVISQVPTSEKFKILGV</sequence>
<dbReference type="AlphaFoldDB" id="A0A8H7RJN6"/>
<dbReference type="InterPro" id="IPR059104">
    <property type="entry name" value="Beta-prop_EIPR1-like"/>
</dbReference>
<dbReference type="Pfam" id="PF00400">
    <property type="entry name" value="WD40"/>
    <property type="match status" value="1"/>
</dbReference>
<dbReference type="OrthoDB" id="427795at2759"/>
<evidence type="ECO:0000256" key="1">
    <source>
        <dbReference type="ARBA" id="ARBA00005672"/>
    </source>
</evidence>
<proteinExistence type="inferred from homology"/>
<comment type="caution">
    <text evidence="6">The sequence shown here is derived from an EMBL/GenBank/DDBJ whole genome shotgun (WGS) entry which is preliminary data.</text>
</comment>
<keyword evidence="2 4" id="KW-0853">WD repeat</keyword>
<evidence type="ECO:0000256" key="4">
    <source>
        <dbReference type="PROSITE-ProRule" id="PRU00221"/>
    </source>
</evidence>
<dbReference type="EMBL" id="JAEPRC010000052">
    <property type="protein sequence ID" value="KAG2212209.1"/>
    <property type="molecule type" value="Genomic_DNA"/>
</dbReference>
<comment type="similarity">
    <text evidence="1">Belongs to the WD repeat EIPR1 family.</text>
</comment>
<evidence type="ECO:0000313" key="7">
    <source>
        <dbReference type="Proteomes" id="UP000650833"/>
    </source>
</evidence>
<dbReference type="InterPro" id="IPR040323">
    <property type="entry name" value="EIPR1"/>
</dbReference>
<accession>A0A8H7RJN6</accession>
<evidence type="ECO:0000256" key="2">
    <source>
        <dbReference type="ARBA" id="ARBA00022574"/>
    </source>
</evidence>
<protein>
    <recommendedName>
        <fullName evidence="5">EIPR1-like beta-propeller domain-containing protein</fullName>
    </recommendedName>
</protein>